<keyword evidence="2" id="KW-0472">Membrane</keyword>
<feature type="transmembrane region" description="Helical" evidence="2">
    <location>
        <begin position="30"/>
        <end position="47"/>
    </location>
</feature>
<evidence type="ECO:0000313" key="4">
    <source>
        <dbReference type="Proteomes" id="UP000711407"/>
    </source>
</evidence>
<keyword evidence="2" id="KW-1133">Transmembrane helix</keyword>
<gene>
    <name evidence="3" type="ORF">K8V47_02005</name>
</gene>
<reference evidence="3" key="1">
    <citation type="journal article" date="2021" name="PeerJ">
        <title>Extensive microbial diversity within the chicken gut microbiome revealed by metagenomics and culture.</title>
        <authorList>
            <person name="Gilroy R."/>
            <person name="Ravi A."/>
            <person name="Getino M."/>
            <person name="Pursley I."/>
            <person name="Horton D.L."/>
            <person name="Alikhan N.F."/>
            <person name="Baker D."/>
            <person name="Gharbi K."/>
            <person name="Hall N."/>
            <person name="Watson M."/>
            <person name="Adriaenssens E.M."/>
            <person name="Foster-Nyarko E."/>
            <person name="Jarju S."/>
            <person name="Secka A."/>
            <person name="Antonio M."/>
            <person name="Oren A."/>
            <person name="Chaudhuri R.R."/>
            <person name="La Ragione R."/>
            <person name="Hildebrand F."/>
            <person name="Pallen M.J."/>
        </authorList>
    </citation>
    <scope>NUCLEOTIDE SEQUENCE</scope>
    <source>
        <strain evidence="3">4100</strain>
    </source>
</reference>
<name>A0A4Q0U8X6_9BACT</name>
<evidence type="ECO:0000256" key="1">
    <source>
        <dbReference type="SAM" id="MobiDB-lite"/>
    </source>
</evidence>
<evidence type="ECO:0000256" key="2">
    <source>
        <dbReference type="SAM" id="Phobius"/>
    </source>
</evidence>
<dbReference type="EMBL" id="DYXT01000016">
    <property type="protein sequence ID" value="HJE38526.1"/>
    <property type="molecule type" value="Genomic_DNA"/>
</dbReference>
<accession>A0A4Q0U8X6</accession>
<evidence type="ECO:0000313" key="3">
    <source>
        <dbReference type="EMBL" id="HJE38526.1"/>
    </source>
</evidence>
<dbReference type="AlphaFoldDB" id="A0A4Q0U8X6"/>
<reference evidence="3" key="2">
    <citation type="submission" date="2021-09" db="EMBL/GenBank/DDBJ databases">
        <authorList>
            <person name="Gilroy R."/>
        </authorList>
    </citation>
    <scope>NUCLEOTIDE SEQUENCE</scope>
    <source>
        <strain evidence="3">4100</strain>
    </source>
</reference>
<feature type="region of interest" description="Disordered" evidence="1">
    <location>
        <begin position="195"/>
        <end position="216"/>
    </location>
</feature>
<organism evidence="3 4">
    <name type="scientific">Candidatus Amulumruptor caecigallinarius</name>
    <dbReference type="NCBI Taxonomy" id="2109911"/>
    <lineage>
        <taxon>Bacteria</taxon>
        <taxon>Pseudomonadati</taxon>
        <taxon>Bacteroidota</taxon>
        <taxon>Bacteroidia</taxon>
        <taxon>Bacteroidales</taxon>
        <taxon>Muribaculaceae</taxon>
        <taxon>Candidatus Amulumruptor</taxon>
    </lineage>
</organism>
<proteinExistence type="predicted"/>
<keyword evidence="2" id="KW-0812">Transmembrane</keyword>
<protein>
    <submittedName>
        <fullName evidence="3">Uncharacterized protein</fullName>
    </submittedName>
</protein>
<sequence length="403" mass="45779">MKNFTYRSLDEKENLEAILRRRKRKLNRQQVVSGIILATIIGLVLLYCGRQILYTEYDGYIHLDVNRVRAPYNIYLDSVYVSPGKIIAKGDTLFSYYIMDWLVHDADPDAEPEIHARRRNLVLQHTSAYQQAGVLDVRIAELKKQIATEQHNIQFGLSDNAHKLDLERELLEAEARKKALRSELGVLARMISETTTGNPDARSNRGQLQVYENPGSDQPKEIRRYYISNNDAFIVNVHAPMHMVFFEQEDIITLQHLDLQANNLQVLAYVPIDKAHRMSNNMKAEVIVGDDLSFSAHVVIKGIRAELVPEHLRSYFARQNTALIALLEIDKGQIIPFWGTASGLPVTVRIRNFGFGSDGQEMRQEDMRYEVGRGFLVNDSALAGRADAASGGLAQQTEKQEED</sequence>
<dbReference type="Proteomes" id="UP000711407">
    <property type="component" value="Unassembled WGS sequence"/>
</dbReference>
<comment type="caution">
    <text evidence="3">The sequence shown here is derived from an EMBL/GenBank/DDBJ whole genome shotgun (WGS) entry which is preliminary data.</text>
</comment>